<proteinExistence type="predicted"/>
<keyword evidence="1" id="KW-0472">Membrane</keyword>
<comment type="caution">
    <text evidence="2">The sequence shown here is derived from an EMBL/GenBank/DDBJ whole genome shotgun (WGS) entry which is preliminary data.</text>
</comment>
<name>A0A9N9FFU8_9GLOM</name>
<protein>
    <submittedName>
        <fullName evidence="2">754_t:CDS:1</fullName>
    </submittedName>
</protein>
<evidence type="ECO:0000256" key="1">
    <source>
        <dbReference type="SAM" id="Phobius"/>
    </source>
</evidence>
<keyword evidence="1" id="KW-1133">Transmembrane helix</keyword>
<accession>A0A9N9FFU8</accession>
<feature type="transmembrane region" description="Helical" evidence="1">
    <location>
        <begin position="12"/>
        <end position="38"/>
    </location>
</feature>
<gene>
    <name evidence="2" type="ORF">AMORRO_LOCUS4681</name>
</gene>
<reference evidence="2" key="1">
    <citation type="submission" date="2021-06" db="EMBL/GenBank/DDBJ databases">
        <authorList>
            <person name="Kallberg Y."/>
            <person name="Tangrot J."/>
            <person name="Rosling A."/>
        </authorList>
    </citation>
    <scope>NUCLEOTIDE SEQUENCE</scope>
    <source>
        <strain evidence="2">CL551</strain>
    </source>
</reference>
<dbReference type="EMBL" id="CAJVPV010002613">
    <property type="protein sequence ID" value="CAG8531225.1"/>
    <property type="molecule type" value="Genomic_DNA"/>
</dbReference>
<dbReference type="Proteomes" id="UP000789342">
    <property type="component" value="Unassembled WGS sequence"/>
</dbReference>
<dbReference type="OrthoDB" id="2309379at2759"/>
<evidence type="ECO:0000313" key="3">
    <source>
        <dbReference type="Proteomes" id="UP000789342"/>
    </source>
</evidence>
<evidence type="ECO:0000313" key="2">
    <source>
        <dbReference type="EMBL" id="CAG8531225.1"/>
    </source>
</evidence>
<keyword evidence="1" id="KW-0812">Transmembrane</keyword>
<organism evidence="2 3">
    <name type="scientific">Acaulospora morrowiae</name>
    <dbReference type="NCBI Taxonomy" id="94023"/>
    <lineage>
        <taxon>Eukaryota</taxon>
        <taxon>Fungi</taxon>
        <taxon>Fungi incertae sedis</taxon>
        <taxon>Mucoromycota</taxon>
        <taxon>Glomeromycotina</taxon>
        <taxon>Glomeromycetes</taxon>
        <taxon>Diversisporales</taxon>
        <taxon>Acaulosporaceae</taxon>
        <taxon>Acaulospora</taxon>
    </lineage>
</organism>
<keyword evidence="3" id="KW-1185">Reference proteome</keyword>
<dbReference type="AlphaFoldDB" id="A0A9N9FFU8"/>
<sequence>MADESTRGERKIFIVCIAYWNSILNKSTVMVLGMINILRCNAQTIAQKTLEICNKYLLDPVQNYFWLTDNTAYMSSLDRGAIAQFNTLVDTNSFRISCGLHAIHITMMNFENIAFGKIISPSGLSLKEHPFNILNLVYYLHNGYSLSNKDTPCNMKASIIKELYKNFLNYDLKNYQQPIQQRWTYELKTAQQYFERYPFHQQFAPWIIQELQQWPNIPKAYLQKWILFNEWINNKELNLQLKCIVKFGEWFYEPIFNFLISYDPIPRIYQEDGIKLLLAGNRAHELPGQVIIWINKLKFATQNIFEIFNEELSEAKNNLSQEKFDNLYQNLFNGIQKASEGFLKWMDMWIHLPLSICCLGSDSGHEFARVFLKVFYSFEYELELTIKEILYIKNLKRDWDKGFKIHLDSWKL</sequence>